<organism evidence="2 3">
    <name type="scientific">Hypocrea jecorina (strain ATCC 56765 / BCRC 32924 / NRRL 11460 / Rut C-30)</name>
    <name type="common">Trichoderma reesei</name>
    <dbReference type="NCBI Taxonomy" id="1344414"/>
    <lineage>
        <taxon>Eukaryota</taxon>
        <taxon>Fungi</taxon>
        <taxon>Dikarya</taxon>
        <taxon>Ascomycota</taxon>
        <taxon>Pezizomycotina</taxon>
        <taxon>Sordariomycetes</taxon>
        <taxon>Hypocreomycetidae</taxon>
        <taxon>Hypocreales</taxon>
        <taxon>Hypocreaceae</taxon>
        <taxon>Trichoderma</taxon>
    </lineage>
</organism>
<feature type="region of interest" description="Disordered" evidence="1">
    <location>
        <begin position="1"/>
        <end position="67"/>
    </location>
</feature>
<dbReference type="EMBL" id="KI911158">
    <property type="protein sequence ID" value="ETR99151.1"/>
    <property type="molecule type" value="Genomic_DNA"/>
</dbReference>
<protein>
    <submittedName>
        <fullName evidence="2">Uncharacterized protein</fullName>
    </submittedName>
</protein>
<dbReference type="AlphaFoldDB" id="A0A024S4K5"/>
<dbReference type="Proteomes" id="UP000024376">
    <property type="component" value="Unassembled WGS sequence"/>
</dbReference>
<reference evidence="3" key="1">
    <citation type="journal article" date="2013" name="Ind. Biotechnol.">
        <title>Comparative genomics analysis of Trichoderma reesei strains.</title>
        <authorList>
            <person name="Koike H."/>
            <person name="Aerts A."/>
            <person name="LaButti K."/>
            <person name="Grigoriev I.V."/>
            <person name="Baker S.E."/>
        </authorList>
    </citation>
    <scope>NUCLEOTIDE SEQUENCE [LARGE SCALE GENOMIC DNA]</scope>
    <source>
        <strain evidence="3">ATCC 56765 / BCRC 32924 / NRRL 11460 / Rut C-30</strain>
    </source>
</reference>
<proteinExistence type="predicted"/>
<name>A0A024S4K5_HYPJR</name>
<gene>
    <name evidence="2" type="ORF">M419DRAFT_138583</name>
</gene>
<evidence type="ECO:0000256" key="1">
    <source>
        <dbReference type="SAM" id="MobiDB-lite"/>
    </source>
</evidence>
<sequence length="67" mass="7687">MKKLQPCSGWKSESESSKQTPGHGSPKPSNHEMWKITPKRPLPLPERGFCCVPTITQKKRKRKKKES</sequence>
<dbReference type="KEGG" id="trr:M419DRAFT_138583"/>
<evidence type="ECO:0000313" key="2">
    <source>
        <dbReference type="EMBL" id="ETR99151.1"/>
    </source>
</evidence>
<feature type="compositionally biased region" description="Basic residues" evidence="1">
    <location>
        <begin position="57"/>
        <end position="67"/>
    </location>
</feature>
<dbReference type="HOGENOM" id="CLU_2814254_0_0_1"/>
<evidence type="ECO:0000313" key="3">
    <source>
        <dbReference type="Proteomes" id="UP000024376"/>
    </source>
</evidence>
<accession>A0A024S4K5</accession>